<evidence type="ECO:0000259" key="5">
    <source>
        <dbReference type="Pfam" id="PF03330"/>
    </source>
</evidence>
<dbReference type="Pfam" id="PF03330">
    <property type="entry name" value="DPBB_1"/>
    <property type="match status" value="1"/>
</dbReference>
<dbReference type="Proteomes" id="UP000253319">
    <property type="component" value="Unassembled WGS sequence"/>
</dbReference>
<dbReference type="GO" id="GO:0000270">
    <property type="term" value="P:peptidoglycan metabolic process"/>
    <property type="evidence" value="ECO:0007669"/>
    <property type="project" value="UniProtKB-UniRule"/>
</dbReference>
<evidence type="ECO:0000256" key="2">
    <source>
        <dbReference type="ARBA" id="ARBA00023316"/>
    </source>
</evidence>
<dbReference type="GO" id="GO:0071555">
    <property type="term" value="P:cell wall organization"/>
    <property type="evidence" value="ECO:0007669"/>
    <property type="project" value="UniProtKB-KW"/>
</dbReference>
<dbReference type="Gene3D" id="2.40.40.10">
    <property type="entry name" value="RlpA-like domain"/>
    <property type="match status" value="1"/>
</dbReference>
<keyword evidence="2 3" id="KW-0961">Cell wall biogenesis/degradation</keyword>
<organism evidence="6 7">
    <name type="scientific">Flavobacterium tibetense</name>
    <dbReference type="NCBI Taxonomy" id="2233533"/>
    <lineage>
        <taxon>Bacteria</taxon>
        <taxon>Pseudomonadati</taxon>
        <taxon>Bacteroidota</taxon>
        <taxon>Flavobacteriia</taxon>
        <taxon>Flavobacteriales</taxon>
        <taxon>Flavobacteriaceae</taxon>
        <taxon>Flavobacterium</taxon>
    </lineage>
</organism>
<comment type="function">
    <text evidence="3">Lytic transglycosylase with a strong preference for naked glycan strands that lack stem peptides.</text>
</comment>
<gene>
    <name evidence="3" type="primary">rlpA</name>
    <name evidence="6" type="ORF">DPN68_04155</name>
</gene>
<accession>A0A365P352</accession>
<dbReference type="AlphaFoldDB" id="A0A365P352"/>
<dbReference type="InterPro" id="IPR034718">
    <property type="entry name" value="RlpA"/>
</dbReference>
<dbReference type="EC" id="4.2.2.-" evidence="3"/>
<evidence type="ECO:0000256" key="3">
    <source>
        <dbReference type="HAMAP-Rule" id="MF_02071"/>
    </source>
</evidence>
<dbReference type="EMBL" id="QLST01000004">
    <property type="protein sequence ID" value="RBA28962.1"/>
    <property type="molecule type" value="Genomic_DNA"/>
</dbReference>
<sequence>MYSIALLFLLTIASSFSVSFPEKLNRKAVFLDSIQPKDSILVDTLAVALKPFKTNVHASYYHDKFNGRRTASGQKFDNNKLTAAHKTLKFGTKVKVTNPKNQKSVIVTINDRGPFTKGREIDLSKKAFFEIAGSKYTGHIMVDLELVEE</sequence>
<keyword evidence="7" id="KW-1185">Reference proteome</keyword>
<dbReference type="SUPFAM" id="SSF50685">
    <property type="entry name" value="Barwin-like endoglucanases"/>
    <property type="match status" value="1"/>
</dbReference>
<evidence type="ECO:0000313" key="6">
    <source>
        <dbReference type="EMBL" id="RBA28962.1"/>
    </source>
</evidence>
<name>A0A365P352_9FLAO</name>
<dbReference type="HAMAP" id="MF_02071">
    <property type="entry name" value="RlpA"/>
    <property type="match status" value="1"/>
</dbReference>
<dbReference type="InterPro" id="IPR012997">
    <property type="entry name" value="RplA"/>
</dbReference>
<dbReference type="PANTHER" id="PTHR34183">
    <property type="entry name" value="ENDOLYTIC PEPTIDOGLYCAN TRANSGLYCOSYLASE RLPA"/>
    <property type="match status" value="1"/>
</dbReference>
<dbReference type="InterPro" id="IPR009009">
    <property type="entry name" value="RlpA-like_DPBB"/>
</dbReference>
<feature type="domain" description="RlpA-like protein double-psi beta-barrel" evidence="5">
    <location>
        <begin position="55"/>
        <end position="135"/>
    </location>
</feature>
<dbReference type="PANTHER" id="PTHR34183:SF8">
    <property type="entry name" value="ENDOLYTIC PEPTIDOGLYCAN TRANSGLYCOSYLASE RLPA-RELATED"/>
    <property type="match status" value="1"/>
</dbReference>
<dbReference type="GO" id="GO:0008932">
    <property type="term" value="F:lytic endotransglycosylase activity"/>
    <property type="evidence" value="ECO:0007669"/>
    <property type="project" value="UniProtKB-UniRule"/>
</dbReference>
<dbReference type="OrthoDB" id="9779128at2"/>
<comment type="similarity">
    <text evidence="3 4">Belongs to the RlpA family.</text>
</comment>
<reference evidence="6 7" key="1">
    <citation type="submission" date="2018-06" db="EMBL/GenBank/DDBJ databases">
        <title>Flavobacterium tibetense sp. nov., isolated from a wetland YonghuCo on Tibetan Plateau.</title>
        <authorList>
            <person name="Xing P."/>
            <person name="Phurbu D."/>
            <person name="Lu H."/>
        </authorList>
    </citation>
    <scope>NUCLEOTIDE SEQUENCE [LARGE SCALE GENOMIC DNA]</scope>
    <source>
        <strain evidence="6 7">YH5</strain>
    </source>
</reference>
<keyword evidence="6" id="KW-0449">Lipoprotein</keyword>
<dbReference type="NCBIfam" id="TIGR00413">
    <property type="entry name" value="rlpA"/>
    <property type="match status" value="1"/>
</dbReference>
<evidence type="ECO:0000256" key="1">
    <source>
        <dbReference type="ARBA" id="ARBA00023239"/>
    </source>
</evidence>
<protein>
    <recommendedName>
        <fullName evidence="3">Probable endolytic peptidoglycan transglycosylase RlpA</fullName>
        <ecNumber evidence="3">4.2.2.-</ecNumber>
    </recommendedName>
</protein>
<evidence type="ECO:0000313" key="7">
    <source>
        <dbReference type="Proteomes" id="UP000253319"/>
    </source>
</evidence>
<evidence type="ECO:0000256" key="4">
    <source>
        <dbReference type="RuleBase" id="RU003495"/>
    </source>
</evidence>
<comment type="caution">
    <text evidence="6">The sequence shown here is derived from an EMBL/GenBank/DDBJ whole genome shotgun (WGS) entry which is preliminary data.</text>
</comment>
<dbReference type="CDD" id="cd22268">
    <property type="entry name" value="DPBB_RlpA-like"/>
    <property type="match status" value="1"/>
</dbReference>
<proteinExistence type="inferred from homology"/>
<dbReference type="InterPro" id="IPR036908">
    <property type="entry name" value="RlpA-like_sf"/>
</dbReference>
<keyword evidence="1 3" id="KW-0456">Lyase</keyword>